<name>A0ACB9IC00_9ASTR</name>
<evidence type="ECO:0000313" key="2">
    <source>
        <dbReference type="Proteomes" id="UP001056120"/>
    </source>
</evidence>
<organism evidence="1 2">
    <name type="scientific">Smallanthus sonchifolius</name>
    <dbReference type="NCBI Taxonomy" id="185202"/>
    <lineage>
        <taxon>Eukaryota</taxon>
        <taxon>Viridiplantae</taxon>
        <taxon>Streptophyta</taxon>
        <taxon>Embryophyta</taxon>
        <taxon>Tracheophyta</taxon>
        <taxon>Spermatophyta</taxon>
        <taxon>Magnoliopsida</taxon>
        <taxon>eudicotyledons</taxon>
        <taxon>Gunneridae</taxon>
        <taxon>Pentapetalae</taxon>
        <taxon>asterids</taxon>
        <taxon>campanulids</taxon>
        <taxon>Asterales</taxon>
        <taxon>Asteraceae</taxon>
        <taxon>Asteroideae</taxon>
        <taxon>Heliantheae alliance</taxon>
        <taxon>Millerieae</taxon>
        <taxon>Smallanthus</taxon>
    </lineage>
</organism>
<gene>
    <name evidence="1" type="ORF">L1987_27893</name>
</gene>
<reference evidence="1 2" key="2">
    <citation type="journal article" date="2022" name="Mol. Ecol. Resour.">
        <title>The genomes of chicory, endive, great burdock and yacon provide insights into Asteraceae paleo-polyploidization history and plant inulin production.</title>
        <authorList>
            <person name="Fan W."/>
            <person name="Wang S."/>
            <person name="Wang H."/>
            <person name="Wang A."/>
            <person name="Jiang F."/>
            <person name="Liu H."/>
            <person name="Zhao H."/>
            <person name="Xu D."/>
            <person name="Zhang Y."/>
        </authorList>
    </citation>
    <scope>NUCLEOTIDE SEQUENCE [LARGE SCALE GENOMIC DNA]</scope>
    <source>
        <strain evidence="2">cv. Yunnan</strain>
        <tissue evidence="1">Leaves</tissue>
    </source>
</reference>
<reference evidence="2" key="1">
    <citation type="journal article" date="2022" name="Mol. Ecol. Resour.">
        <title>The genomes of chicory, endive, great burdock and yacon provide insights into Asteraceae palaeo-polyploidization history and plant inulin production.</title>
        <authorList>
            <person name="Fan W."/>
            <person name="Wang S."/>
            <person name="Wang H."/>
            <person name="Wang A."/>
            <person name="Jiang F."/>
            <person name="Liu H."/>
            <person name="Zhao H."/>
            <person name="Xu D."/>
            <person name="Zhang Y."/>
        </authorList>
    </citation>
    <scope>NUCLEOTIDE SEQUENCE [LARGE SCALE GENOMIC DNA]</scope>
    <source>
        <strain evidence="2">cv. Yunnan</strain>
    </source>
</reference>
<dbReference type="EMBL" id="CM042026">
    <property type="protein sequence ID" value="KAI3805474.1"/>
    <property type="molecule type" value="Genomic_DNA"/>
</dbReference>
<comment type="caution">
    <text evidence="1">The sequence shown here is derived from an EMBL/GenBank/DDBJ whole genome shotgun (WGS) entry which is preliminary data.</text>
</comment>
<accession>A0ACB9IC00</accession>
<keyword evidence="2" id="KW-1185">Reference proteome</keyword>
<proteinExistence type="predicted"/>
<protein>
    <submittedName>
        <fullName evidence="1">Uncharacterized protein</fullName>
    </submittedName>
</protein>
<evidence type="ECO:0000313" key="1">
    <source>
        <dbReference type="EMBL" id="KAI3805474.1"/>
    </source>
</evidence>
<dbReference type="Proteomes" id="UP001056120">
    <property type="component" value="Linkage Group LG09"/>
</dbReference>
<sequence>MGLARTRCYDHHHEKAGGNWVFGDGNNGDQYEINMRYLENLSFQFFIRRFWNYDQGSPNVASQKYCCLETIRIWIKFRIFASHSCELENIREANDNLIGCRWDCDQHGCWGEVVTLKNIEESSSLVIAEMPINLGIGFLLRKRPVFALATVATVVLGEDNGELVAPTALESPNMSLEDKSSTTTENAKRTTPREAGCRFEGFVRLKKVLGKYDCVIELMKKGDVASYVPHPFGK</sequence>